<comment type="caution">
    <text evidence="3">The sequence shown here is derived from an EMBL/GenBank/DDBJ whole genome shotgun (WGS) entry which is preliminary data.</text>
</comment>
<evidence type="ECO:0000256" key="1">
    <source>
        <dbReference type="SAM" id="MobiDB-lite"/>
    </source>
</evidence>
<keyword evidence="4" id="KW-1185">Reference proteome</keyword>
<dbReference type="Proteomes" id="UP000759537">
    <property type="component" value="Unassembled WGS sequence"/>
</dbReference>
<name>A0A9P5TEY0_9AGAM</name>
<dbReference type="Gene3D" id="1.20.5.170">
    <property type="match status" value="1"/>
</dbReference>
<accession>A0A9P5TEY0</accession>
<proteinExistence type="predicted"/>
<feature type="domain" description="Fungal STAND N-terminal Goodbye" evidence="2">
    <location>
        <begin position="317"/>
        <end position="440"/>
    </location>
</feature>
<organism evidence="3 4">
    <name type="scientific">Russula ochroleuca</name>
    <dbReference type="NCBI Taxonomy" id="152965"/>
    <lineage>
        <taxon>Eukaryota</taxon>
        <taxon>Fungi</taxon>
        <taxon>Dikarya</taxon>
        <taxon>Basidiomycota</taxon>
        <taxon>Agaricomycotina</taxon>
        <taxon>Agaricomycetes</taxon>
        <taxon>Russulales</taxon>
        <taxon>Russulaceae</taxon>
        <taxon>Russula</taxon>
    </lineage>
</organism>
<gene>
    <name evidence="3" type="ORF">DFH94DRAFT_841772</name>
</gene>
<evidence type="ECO:0000313" key="4">
    <source>
        <dbReference type="Proteomes" id="UP000759537"/>
    </source>
</evidence>
<feature type="region of interest" description="Disordered" evidence="1">
    <location>
        <begin position="214"/>
        <end position="245"/>
    </location>
</feature>
<dbReference type="SUPFAM" id="SSF57997">
    <property type="entry name" value="Tropomyosin"/>
    <property type="match status" value="1"/>
</dbReference>
<evidence type="ECO:0000259" key="2">
    <source>
        <dbReference type="Pfam" id="PF17109"/>
    </source>
</evidence>
<evidence type="ECO:0000313" key="3">
    <source>
        <dbReference type="EMBL" id="KAF8487448.1"/>
    </source>
</evidence>
<reference evidence="3" key="2">
    <citation type="journal article" date="2020" name="Nat. Commun.">
        <title>Large-scale genome sequencing of mycorrhizal fungi provides insights into the early evolution of symbiotic traits.</title>
        <authorList>
            <person name="Miyauchi S."/>
            <person name="Kiss E."/>
            <person name="Kuo A."/>
            <person name="Drula E."/>
            <person name="Kohler A."/>
            <person name="Sanchez-Garcia M."/>
            <person name="Morin E."/>
            <person name="Andreopoulos B."/>
            <person name="Barry K.W."/>
            <person name="Bonito G."/>
            <person name="Buee M."/>
            <person name="Carver A."/>
            <person name="Chen C."/>
            <person name="Cichocki N."/>
            <person name="Clum A."/>
            <person name="Culley D."/>
            <person name="Crous P.W."/>
            <person name="Fauchery L."/>
            <person name="Girlanda M."/>
            <person name="Hayes R.D."/>
            <person name="Keri Z."/>
            <person name="LaButti K."/>
            <person name="Lipzen A."/>
            <person name="Lombard V."/>
            <person name="Magnuson J."/>
            <person name="Maillard F."/>
            <person name="Murat C."/>
            <person name="Nolan M."/>
            <person name="Ohm R.A."/>
            <person name="Pangilinan J."/>
            <person name="Pereira M.F."/>
            <person name="Perotto S."/>
            <person name="Peter M."/>
            <person name="Pfister S."/>
            <person name="Riley R."/>
            <person name="Sitrit Y."/>
            <person name="Stielow J.B."/>
            <person name="Szollosi G."/>
            <person name="Zifcakova L."/>
            <person name="Stursova M."/>
            <person name="Spatafora J.W."/>
            <person name="Tedersoo L."/>
            <person name="Vaario L.M."/>
            <person name="Yamada A."/>
            <person name="Yan M."/>
            <person name="Wang P."/>
            <person name="Xu J."/>
            <person name="Bruns T."/>
            <person name="Baldrian P."/>
            <person name="Vilgalys R."/>
            <person name="Dunand C."/>
            <person name="Henrissat B."/>
            <person name="Grigoriev I.V."/>
            <person name="Hibbett D."/>
            <person name="Nagy L.G."/>
            <person name="Martin F.M."/>
        </authorList>
    </citation>
    <scope>NUCLEOTIDE SEQUENCE</scope>
    <source>
        <strain evidence="3">Prilba</strain>
    </source>
</reference>
<dbReference type="Pfam" id="PF17109">
    <property type="entry name" value="Goodbye"/>
    <property type="match status" value="1"/>
</dbReference>
<sequence>MSPHKDVHWMERRVFQRYREVSALRLPFERVEGAMSAMVGGSRSGSVALLVLDRHDPSGVGKEATTRDALQARCTFLHVVSDVVHAIEEGVNNLLPVKTQVRRQGSRQHVVPIVHELVDRARKTDSQISALSDTIDITHQLAANVQAGALRFPFARVDGPAASTMSAGLLSAMVASVCGAQVAREMGSRVSAVERGDSSWAIAEWRDQTATVRGQLESDMQRGRRKPKQVRGKSSTGGEEDRTSHMTILGMEKGTHVFRVPITSIGASSDIPGNLPSVDTRQQFPFASVQTKLLAFAIMSHSHLTADSTSNFQLIINNALKGYEKHTKKDLLAHPLAAQLQACNSPADILAILQQQVQGLDQSQSSDNRWTKWLNPTISVLYALSETLGEGVSLVFSPAKVIFAGVGVLLLAAKDVWGDQDTLIDVLERMESFFRHLEIYTKVLLTTEMMDTAILIMVEVLLILGIATKEIEQGQMKNFGKKLIGRTDMEDALKRLDKLTQEEARMAVAQNLKATHAVDERVRGVANMAVAIDNRVAGIDDRVAQVDDRVAGVDDRVAKVDNRVARVNDRMACVDNNVVSVYNKVTILDDKVARVDDKVARVDDKVASVDNKVASIDNNVKGIDARMTSVDDRVVAVDDKVAEVLHGVQRIFSQA</sequence>
<dbReference type="EMBL" id="WHVB01000001">
    <property type="protein sequence ID" value="KAF8487448.1"/>
    <property type="molecule type" value="Genomic_DNA"/>
</dbReference>
<dbReference type="Gene3D" id="1.20.5.1070">
    <property type="entry name" value="Head and neck region of the ectodomain of NDV fusion glycoprotein"/>
    <property type="match status" value="1"/>
</dbReference>
<protein>
    <recommendedName>
        <fullName evidence="2">Fungal STAND N-terminal Goodbye domain-containing protein</fullName>
    </recommendedName>
</protein>
<dbReference type="InterPro" id="IPR031350">
    <property type="entry name" value="Goodbye_dom"/>
</dbReference>
<reference evidence="3" key="1">
    <citation type="submission" date="2019-10" db="EMBL/GenBank/DDBJ databases">
        <authorList>
            <consortium name="DOE Joint Genome Institute"/>
            <person name="Kuo A."/>
            <person name="Miyauchi S."/>
            <person name="Kiss E."/>
            <person name="Drula E."/>
            <person name="Kohler A."/>
            <person name="Sanchez-Garcia M."/>
            <person name="Andreopoulos B."/>
            <person name="Barry K.W."/>
            <person name="Bonito G."/>
            <person name="Buee M."/>
            <person name="Carver A."/>
            <person name="Chen C."/>
            <person name="Cichocki N."/>
            <person name="Clum A."/>
            <person name="Culley D."/>
            <person name="Crous P.W."/>
            <person name="Fauchery L."/>
            <person name="Girlanda M."/>
            <person name="Hayes R."/>
            <person name="Keri Z."/>
            <person name="LaButti K."/>
            <person name="Lipzen A."/>
            <person name="Lombard V."/>
            <person name="Magnuson J."/>
            <person name="Maillard F."/>
            <person name="Morin E."/>
            <person name="Murat C."/>
            <person name="Nolan M."/>
            <person name="Ohm R."/>
            <person name="Pangilinan J."/>
            <person name="Pereira M."/>
            <person name="Perotto S."/>
            <person name="Peter M."/>
            <person name="Riley R."/>
            <person name="Sitrit Y."/>
            <person name="Stielow B."/>
            <person name="Szollosi G."/>
            <person name="Zifcakova L."/>
            <person name="Stursova M."/>
            <person name="Spatafora J.W."/>
            <person name="Tedersoo L."/>
            <person name="Vaario L.-M."/>
            <person name="Yamada A."/>
            <person name="Yan M."/>
            <person name="Wang P."/>
            <person name="Xu J."/>
            <person name="Bruns T."/>
            <person name="Baldrian P."/>
            <person name="Vilgalys R."/>
            <person name="Henrissat B."/>
            <person name="Grigoriev I.V."/>
            <person name="Hibbett D."/>
            <person name="Nagy L.G."/>
            <person name="Martin F.M."/>
        </authorList>
    </citation>
    <scope>NUCLEOTIDE SEQUENCE</scope>
    <source>
        <strain evidence="3">Prilba</strain>
    </source>
</reference>
<dbReference type="AlphaFoldDB" id="A0A9P5TEY0"/>
<dbReference type="OrthoDB" id="342281at2759"/>